<dbReference type="CDD" id="cd06225">
    <property type="entry name" value="HAMP"/>
    <property type="match status" value="1"/>
</dbReference>
<feature type="transmembrane region" description="Helical" evidence="14">
    <location>
        <begin position="15"/>
        <end position="34"/>
    </location>
</feature>
<keyword evidence="10" id="KW-0067">ATP-binding</keyword>
<evidence type="ECO:0000256" key="9">
    <source>
        <dbReference type="ARBA" id="ARBA00022777"/>
    </source>
</evidence>
<evidence type="ECO:0000256" key="2">
    <source>
        <dbReference type="ARBA" id="ARBA00004651"/>
    </source>
</evidence>
<evidence type="ECO:0000256" key="10">
    <source>
        <dbReference type="ARBA" id="ARBA00022840"/>
    </source>
</evidence>
<dbReference type="EMBL" id="DVIQ01000003">
    <property type="protein sequence ID" value="HIS29999.1"/>
    <property type="molecule type" value="Genomic_DNA"/>
</dbReference>
<evidence type="ECO:0000313" key="17">
    <source>
        <dbReference type="EMBL" id="HIS29999.1"/>
    </source>
</evidence>
<dbReference type="PROSITE" id="PS50109">
    <property type="entry name" value="HIS_KIN"/>
    <property type="match status" value="1"/>
</dbReference>
<keyword evidence="8" id="KW-0547">Nucleotide-binding</keyword>
<protein>
    <recommendedName>
        <fullName evidence="3">histidine kinase</fullName>
        <ecNumber evidence="3">2.7.13.3</ecNumber>
    </recommendedName>
</protein>
<reference evidence="17" key="2">
    <citation type="journal article" date="2021" name="PeerJ">
        <title>Extensive microbial diversity within the chicken gut microbiome revealed by metagenomics and culture.</title>
        <authorList>
            <person name="Gilroy R."/>
            <person name="Ravi A."/>
            <person name="Getino M."/>
            <person name="Pursley I."/>
            <person name="Horton D.L."/>
            <person name="Alikhan N.F."/>
            <person name="Baker D."/>
            <person name="Gharbi K."/>
            <person name="Hall N."/>
            <person name="Watson M."/>
            <person name="Adriaenssens E.M."/>
            <person name="Foster-Nyarko E."/>
            <person name="Jarju S."/>
            <person name="Secka A."/>
            <person name="Antonio M."/>
            <person name="Oren A."/>
            <person name="Chaudhuri R.R."/>
            <person name="La Ragione R."/>
            <person name="Hildebrand F."/>
            <person name="Pallen M.J."/>
        </authorList>
    </citation>
    <scope>NUCLEOTIDE SEQUENCE</scope>
    <source>
        <strain evidence="17">CHK190-19873</strain>
    </source>
</reference>
<evidence type="ECO:0000259" key="16">
    <source>
        <dbReference type="PROSITE" id="PS50885"/>
    </source>
</evidence>
<keyword evidence="13 14" id="KW-0472">Membrane</keyword>
<dbReference type="AlphaFoldDB" id="A0A9D1EQI9"/>
<evidence type="ECO:0000256" key="6">
    <source>
        <dbReference type="ARBA" id="ARBA00022679"/>
    </source>
</evidence>
<dbReference type="Pfam" id="PF00672">
    <property type="entry name" value="HAMP"/>
    <property type="match status" value="1"/>
</dbReference>
<dbReference type="GO" id="GO:0005886">
    <property type="term" value="C:plasma membrane"/>
    <property type="evidence" value="ECO:0007669"/>
    <property type="project" value="UniProtKB-SubCell"/>
</dbReference>
<dbReference type="Pfam" id="PF02518">
    <property type="entry name" value="HATPase_c"/>
    <property type="match status" value="1"/>
</dbReference>
<reference evidence="17" key="1">
    <citation type="submission" date="2020-10" db="EMBL/GenBank/DDBJ databases">
        <authorList>
            <person name="Gilroy R."/>
        </authorList>
    </citation>
    <scope>NUCLEOTIDE SEQUENCE</scope>
    <source>
        <strain evidence="17">CHK190-19873</strain>
    </source>
</reference>
<dbReference type="SUPFAM" id="SSF158472">
    <property type="entry name" value="HAMP domain-like"/>
    <property type="match status" value="1"/>
</dbReference>
<dbReference type="PANTHER" id="PTHR34220:SF11">
    <property type="entry name" value="SENSOR PROTEIN KINASE HPTS"/>
    <property type="match status" value="1"/>
</dbReference>
<dbReference type="InterPro" id="IPR004358">
    <property type="entry name" value="Sig_transdc_His_kin-like_C"/>
</dbReference>
<keyword evidence="6" id="KW-0808">Transferase</keyword>
<keyword evidence="11 14" id="KW-1133">Transmembrane helix</keyword>
<evidence type="ECO:0000256" key="14">
    <source>
        <dbReference type="SAM" id="Phobius"/>
    </source>
</evidence>
<evidence type="ECO:0000256" key="13">
    <source>
        <dbReference type="ARBA" id="ARBA00023136"/>
    </source>
</evidence>
<dbReference type="SMART" id="SM00304">
    <property type="entry name" value="HAMP"/>
    <property type="match status" value="1"/>
</dbReference>
<dbReference type="SUPFAM" id="SSF55874">
    <property type="entry name" value="ATPase domain of HSP90 chaperone/DNA topoisomerase II/histidine kinase"/>
    <property type="match status" value="1"/>
</dbReference>
<gene>
    <name evidence="17" type="ORF">IAB44_00380</name>
</gene>
<name>A0A9D1EQI9_9FIRM</name>
<dbReference type="InterPro" id="IPR003594">
    <property type="entry name" value="HATPase_dom"/>
</dbReference>
<dbReference type="GO" id="GO:0000155">
    <property type="term" value="F:phosphorelay sensor kinase activity"/>
    <property type="evidence" value="ECO:0007669"/>
    <property type="project" value="InterPro"/>
</dbReference>
<evidence type="ECO:0000256" key="5">
    <source>
        <dbReference type="ARBA" id="ARBA00022553"/>
    </source>
</evidence>
<evidence type="ECO:0000256" key="3">
    <source>
        <dbReference type="ARBA" id="ARBA00012438"/>
    </source>
</evidence>
<keyword evidence="12" id="KW-0902">Two-component regulatory system</keyword>
<sequence length="582" mass="66624">MKRVLEKCKTQVSKIQVKIFLLFLLLVLLPYFLLTRMTYQMFLDYTGRNWGKSMEDTLISISSQVSSLLDSYERNTMNLYYSGCVDMLERGEADRETIEATLNTCCYSNSGVKSAYLVSGDTVYYSGFQYGNFVELMEPYQEEIKESGGKCLWYTTTELYGRGESRSYVLARALNGKNETNIGILYYIVSERIITNAFSRLQMDDCLKYLVDRDGNVLYASEESAGKVFTPEEMPEFEEGSGYLILRDGKRQEVLAYDTMPDVGWTFCSYISLDNLMETLFSMQKILVMISVSYGLFLILIFYLFQKHFLKPISDLKYAMTQFAEGNMEVRMKESRGGDLKSLATHFNSMTDKINGLIRHNQEVINEKNNFKMQVLMAKLHPHFVFNALNTIKWMSVINHQENIQKVTEALIYILMNNAREENSDYCLGDEIELIRQYAVIQKARFMNFEMEFDVEESALSCRIFQFLLQPVVENAIVHGFQRGMSRGGRILVQGRLEGGTLRLLVRDNGCGFDVERWEANREPQANHTNIGLRYIRQILQLEYGGEASLEITSRPGEGTDVSYRIPAVFGGEAHDPGAGGG</sequence>
<evidence type="ECO:0000256" key="11">
    <source>
        <dbReference type="ARBA" id="ARBA00022989"/>
    </source>
</evidence>
<dbReference type="InterPro" id="IPR036890">
    <property type="entry name" value="HATPase_C_sf"/>
</dbReference>
<comment type="caution">
    <text evidence="17">The sequence shown here is derived from an EMBL/GenBank/DDBJ whole genome shotgun (WGS) entry which is preliminary data.</text>
</comment>
<keyword evidence="9 17" id="KW-0418">Kinase</keyword>
<dbReference type="InterPro" id="IPR003660">
    <property type="entry name" value="HAMP_dom"/>
</dbReference>
<evidence type="ECO:0000259" key="15">
    <source>
        <dbReference type="PROSITE" id="PS50109"/>
    </source>
</evidence>
<dbReference type="PRINTS" id="PR00344">
    <property type="entry name" value="BCTRLSENSOR"/>
</dbReference>
<dbReference type="Gene3D" id="3.30.565.10">
    <property type="entry name" value="Histidine kinase-like ATPase, C-terminal domain"/>
    <property type="match status" value="1"/>
</dbReference>
<keyword evidence="5" id="KW-0597">Phosphoprotein</keyword>
<dbReference type="InterPro" id="IPR005467">
    <property type="entry name" value="His_kinase_dom"/>
</dbReference>
<dbReference type="InterPro" id="IPR010559">
    <property type="entry name" value="Sig_transdc_His_kin_internal"/>
</dbReference>
<evidence type="ECO:0000313" key="18">
    <source>
        <dbReference type="Proteomes" id="UP000823935"/>
    </source>
</evidence>
<dbReference type="Gene3D" id="6.10.340.10">
    <property type="match status" value="1"/>
</dbReference>
<evidence type="ECO:0000256" key="8">
    <source>
        <dbReference type="ARBA" id="ARBA00022741"/>
    </source>
</evidence>
<evidence type="ECO:0000256" key="1">
    <source>
        <dbReference type="ARBA" id="ARBA00000085"/>
    </source>
</evidence>
<accession>A0A9D1EQI9</accession>
<dbReference type="GO" id="GO:0005524">
    <property type="term" value="F:ATP binding"/>
    <property type="evidence" value="ECO:0007669"/>
    <property type="project" value="UniProtKB-KW"/>
</dbReference>
<comment type="subcellular location">
    <subcellularLocation>
        <location evidence="2">Cell membrane</location>
        <topology evidence="2">Multi-pass membrane protein</topology>
    </subcellularLocation>
</comment>
<organism evidence="17 18">
    <name type="scientific">Candidatus Limivivens intestinipullorum</name>
    <dbReference type="NCBI Taxonomy" id="2840858"/>
    <lineage>
        <taxon>Bacteria</taxon>
        <taxon>Bacillati</taxon>
        <taxon>Bacillota</taxon>
        <taxon>Clostridia</taxon>
        <taxon>Lachnospirales</taxon>
        <taxon>Lachnospiraceae</taxon>
        <taxon>Lachnospiraceae incertae sedis</taxon>
        <taxon>Candidatus Limivivens</taxon>
    </lineage>
</organism>
<dbReference type="EC" id="2.7.13.3" evidence="3"/>
<evidence type="ECO:0000256" key="12">
    <source>
        <dbReference type="ARBA" id="ARBA00023012"/>
    </source>
</evidence>
<dbReference type="PANTHER" id="PTHR34220">
    <property type="entry name" value="SENSOR HISTIDINE KINASE YPDA"/>
    <property type="match status" value="1"/>
</dbReference>
<comment type="catalytic activity">
    <reaction evidence="1">
        <text>ATP + protein L-histidine = ADP + protein N-phospho-L-histidine.</text>
        <dbReference type="EC" id="2.7.13.3"/>
    </reaction>
</comment>
<feature type="domain" description="Histidine kinase" evidence="15">
    <location>
        <begin position="469"/>
        <end position="570"/>
    </location>
</feature>
<feature type="transmembrane region" description="Helical" evidence="14">
    <location>
        <begin position="286"/>
        <end position="305"/>
    </location>
</feature>
<evidence type="ECO:0000256" key="4">
    <source>
        <dbReference type="ARBA" id="ARBA00022475"/>
    </source>
</evidence>
<dbReference type="Proteomes" id="UP000823935">
    <property type="component" value="Unassembled WGS sequence"/>
</dbReference>
<proteinExistence type="predicted"/>
<evidence type="ECO:0000256" key="7">
    <source>
        <dbReference type="ARBA" id="ARBA00022692"/>
    </source>
</evidence>
<keyword evidence="7 14" id="KW-0812">Transmembrane</keyword>
<keyword evidence="4" id="KW-1003">Cell membrane</keyword>
<dbReference type="InterPro" id="IPR050640">
    <property type="entry name" value="Bact_2-comp_sensor_kinase"/>
</dbReference>
<dbReference type="PROSITE" id="PS50885">
    <property type="entry name" value="HAMP"/>
    <property type="match status" value="1"/>
</dbReference>
<feature type="domain" description="HAMP" evidence="16">
    <location>
        <begin position="307"/>
        <end position="359"/>
    </location>
</feature>
<dbReference type="Pfam" id="PF06580">
    <property type="entry name" value="His_kinase"/>
    <property type="match status" value="1"/>
</dbReference>